<dbReference type="AlphaFoldDB" id="A0A4R6S6K4"/>
<keyword evidence="3" id="KW-1185">Reference proteome</keyword>
<evidence type="ECO:0000313" key="3">
    <source>
        <dbReference type="Proteomes" id="UP000295601"/>
    </source>
</evidence>
<feature type="compositionally biased region" description="Polar residues" evidence="1">
    <location>
        <begin position="53"/>
        <end position="66"/>
    </location>
</feature>
<proteinExistence type="predicted"/>
<protein>
    <submittedName>
        <fullName evidence="2">Uncharacterized protein</fullName>
    </submittedName>
</protein>
<feature type="region of interest" description="Disordered" evidence="1">
    <location>
        <begin position="38"/>
        <end position="66"/>
    </location>
</feature>
<dbReference type="PROSITE" id="PS51257">
    <property type="entry name" value="PROKAR_LIPOPROTEIN"/>
    <property type="match status" value="1"/>
</dbReference>
<name>A0A4R6S6K4_9MICO</name>
<organism evidence="2 3">
    <name type="scientific">Leucobacter luti</name>
    <dbReference type="NCBI Taxonomy" id="340320"/>
    <lineage>
        <taxon>Bacteria</taxon>
        <taxon>Bacillati</taxon>
        <taxon>Actinomycetota</taxon>
        <taxon>Actinomycetes</taxon>
        <taxon>Micrococcales</taxon>
        <taxon>Microbacteriaceae</taxon>
        <taxon>Leucobacter</taxon>
    </lineage>
</organism>
<dbReference type="RefSeq" id="WP_133616029.1">
    <property type="nucleotide sequence ID" value="NZ_SNYA01000002.1"/>
</dbReference>
<dbReference type="EMBL" id="SNYA01000002">
    <property type="protein sequence ID" value="TDP94415.1"/>
    <property type="molecule type" value="Genomic_DNA"/>
</dbReference>
<gene>
    <name evidence="2" type="ORF">EDF62_0830</name>
</gene>
<dbReference type="Proteomes" id="UP000295601">
    <property type="component" value="Unassembled WGS sequence"/>
</dbReference>
<feature type="compositionally biased region" description="Low complexity" evidence="1">
    <location>
        <begin position="42"/>
        <end position="52"/>
    </location>
</feature>
<evidence type="ECO:0000256" key="1">
    <source>
        <dbReference type="SAM" id="MobiDB-lite"/>
    </source>
</evidence>
<sequence>MVRTPTSIRPRAHAATAALALLTIALTGCSIALPGLPGGSSSGASDSSAGSSTTENGSGSPSSQCQLATEAIDRVTAEAQQSAPKLVADALAGEPIDPGSMFETVIAALDAASGSITDPAVLTALDEAQHEWSGFAADVTALGAPDVSGLAAGDLSSLGQLQEYGGRLAELYTERLPALQESGAQLERACRAE</sequence>
<accession>A0A4R6S6K4</accession>
<evidence type="ECO:0000313" key="2">
    <source>
        <dbReference type="EMBL" id="TDP94415.1"/>
    </source>
</evidence>
<comment type="caution">
    <text evidence="2">The sequence shown here is derived from an EMBL/GenBank/DDBJ whole genome shotgun (WGS) entry which is preliminary data.</text>
</comment>
<reference evidence="2 3" key="1">
    <citation type="submission" date="2019-03" db="EMBL/GenBank/DDBJ databases">
        <title>Genomic analyses of the natural microbiome of Caenorhabditis elegans.</title>
        <authorList>
            <person name="Samuel B."/>
        </authorList>
    </citation>
    <scope>NUCLEOTIDE SEQUENCE [LARGE SCALE GENOMIC DNA]</scope>
    <source>
        <strain evidence="2 3">JUb18</strain>
    </source>
</reference>
<dbReference type="OrthoDB" id="4990799at2"/>